<sequence length="96" mass="10133">ILDGGAGDDVLSGGIGADRFKYGSGNDTIMNFQEGIDKLVLDPSLWGGGAISASQLHLYVQESQSDYITLDFGDGNSLDILNVETMSILDGDFEVS</sequence>
<dbReference type="SUPFAM" id="SSF51120">
    <property type="entry name" value="beta-Roll"/>
    <property type="match status" value="1"/>
</dbReference>
<name>A0A0F9ENV3_9ZZZZ</name>
<dbReference type="Gene3D" id="2.150.10.10">
    <property type="entry name" value="Serralysin-like metalloprotease, C-terminal"/>
    <property type="match status" value="1"/>
</dbReference>
<dbReference type="AlphaFoldDB" id="A0A0F9ENV3"/>
<dbReference type="Pfam" id="PF00353">
    <property type="entry name" value="HemolysinCabind"/>
    <property type="match status" value="1"/>
</dbReference>
<dbReference type="GO" id="GO:0005509">
    <property type="term" value="F:calcium ion binding"/>
    <property type="evidence" value="ECO:0007669"/>
    <property type="project" value="InterPro"/>
</dbReference>
<comment type="caution">
    <text evidence="1">The sequence shown here is derived from an EMBL/GenBank/DDBJ whole genome shotgun (WGS) entry which is preliminary data.</text>
</comment>
<organism evidence="1">
    <name type="scientific">marine sediment metagenome</name>
    <dbReference type="NCBI Taxonomy" id="412755"/>
    <lineage>
        <taxon>unclassified sequences</taxon>
        <taxon>metagenomes</taxon>
        <taxon>ecological metagenomes</taxon>
    </lineage>
</organism>
<gene>
    <name evidence="1" type="ORF">LCGC14_2051760</name>
</gene>
<accession>A0A0F9ENV3</accession>
<evidence type="ECO:0000313" key="1">
    <source>
        <dbReference type="EMBL" id="KKL75753.1"/>
    </source>
</evidence>
<reference evidence="1" key="1">
    <citation type="journal article" date="2015" name="Nature">
        <title>Complex archaea that bridge the gap between prokaryotes and eukaryotes.</title>
        <authorList>
            <person name="Spang A."/>
            <person name="Saw J.H."/>
            <person name="Jorgensen S.L."/>
            <person name="Zaremba-Niedzwiedzka K."/>
            <person name="Martijn J."/>
            <person name="Lind A.E."/>
            <person name="van Eijk R."/>
            <person name="Schleper C."/>
            <person name="Guy L."/>
            <person name="Ettema T.J."/>
        </authorList>
    </citation>
    <scope>NUCLEOTIDE SEQUENCE</scope>
</reference>
<evidence type="ECO:0008006" key="2">
    <source>
        <dbReference type="Google" id="ProtNLM"/>
    </source>
</evidence>
<dbReference type="InterPro" id="IPR011049">
    <property type="entry name" value="Serralysin-like_metalloprot_C"/>
</dbReference>
<dbReference type="EMBL" id="LAZR01024261">
    <property type="protein sequence ID" value="KKL75753.1"/>
    <property type="molecule type" value="Genomic_DNA"/>
</dbReference>
<proteinExistence type="predicted"/>
<dbReference type="InterPro" id="IPR001343">
    <property type="entry name" value="Hemolysn_Ca-bd"/>
</dbReference>
<feature type="non-terminal residue" evidence="1">
    <location>
        <position position="1"/>
    </location>
</feature>
<protein>
    <recommendedName>
        <fullName evidence="2">Peptidase M10 serralysin C-terminal domain-containing protein</fullName>
    </recommendedName>
</protein>